<reference evidence="5 6" key="1">
    <citation type="submission" date="2018-01" db="EMBL/GenBank/DDBJ databases">
        <title>Genomic Encyclopedia of Type Strains, Phase III (KMG-III): the genomes of soil and plant-associated and newly described type strains.</title>
        <authorList>
            <person name="Whitman W."/>
        </authorList>
    </citation>
    <scope>NUCLEOTIDE SEQUENCE [LARGE SCALE GENOMIC DNA]</scope>
    <source>
        <strain evidence="5 6">JCM 18070</strain>
    </source>
</reference>
<dbReference type="InterPro" id="IPR000383">
    <property type="entry name" value="Xaa-Pro-like_dom"/>
</dbReference>
<dbReference type="PANTHER" id="PTHR22946:SF9">
    <property type="entry name" value="POLYKETIDE TRANSFERASE AF380"/>
    <property type="match status" value="1"/>
</dbReference>
<evidence type="ECO:0000313" key="5">
    <source>
        <dbReference type="EMBL" id="POR48212.1"/>
    </source>
</evidence>
<dbReference type="EMBL" id="PQGA01000015">
    <property type="protein sequence ID" value="POR48212.1"/>
    <property type="molecule type" value="Genomic_DNA"/>
</dbReference>
<feature type="region of interest" description="Disordered" evidence="2">
    <location>
        <begin position="450"/>
        <end position="480"/>
    </location>
</feature>
<dbReference type="Proteomes" id="UP000237381">
    <property type="component" value="Unassembled WGS sequence"/>
</dbReference>
<proteinExistence type="predicted"/>
<feature type="chain" id="PRO_5015540336" evidence="3">
    <location>
        <begin position="25"/>
        <end position="480"/>
    </location>
</feature>
<dbReference type="PROSITE" id="PS51257">
    <property type="entry name" value="PROKAR_LIPOPROTEIN"/>
    <property type="match status" value="1"/>
</dbReference>
<dbReference type="RefSeq" id="WP_103706494.1">
    <property type="nucleotide sequence ID" value="NZ_PQGA01000015.1"/>
</dbReference>
<protein>
    <submittedName>
        <fullName evidence="5">Dienelactone hydrolase</fullName>
    </submittedName>
</protein>
<name>A0A2S4M0G4_9BURK</name>
<keyword evidence="3" id="KW-0732">Signal</keyword>
<dbReference type="Gene3D" id="3.40.50.1820">
    <property type="entry name" value="alpha/beta hydrolase"/>
    <property type="match status" value="1"/>
</dbReference>
<evidence type="ECO:0000313" key="6">
    <source>
        <dbReference type="Proteomes" id="UP000237381"/>
    </source>
</evidence>
<dbReference type="SUPFAM" id="SSF53474">
    <property type="entry name" value="alpha/beta-Hydrolases"/>
    <property type="match status" value="1"/>
</dbReference>
<evidence type="ECO:0000259" key="4">
    <source>
        <dbReference type="Pfam" id="PF02129"/>
    </source>
</evidence>
<evidence type="ECO:0000256" key="2">
    <source>
        <dbReference type="SAM" id="MobiDB-lite"/>
    </source>
</evidence>
<dbReference type="InterPro" id="IPR050261">
    <property type="entry name" value="FrsA_esterase"/>
</dbReference>
<evidence type="ECO:0000256" key="3">
    <source>
        <dbReference type="SAM" id="SignalP"/>
    </source>
</evidence>
<dbReference type="GO" id="GO:0052689">
    <property type="term" value="F:carboxylic ester hydrolase activity"/>
    <property type="evidence" value="ECO:0007669"/>
    <property type="project" value="UniProtKB-ARBA"/>
</dbReference>
<accession>A0A2S4M0G4</accession>
<feature type="signal peptide" evidence="3">
    <location>
        <begin position="1"/>
        <end position="24"/>
    </location>
</feature>
<comment type="caution">
    <text evidence="5">The sequence shown here is derived from an EMBL/GenBank/DDBJ whole genome shotgun (WGS) entry which is preliminary data.</text>
</comment>
<keyword evidence="1 5" id="KW-0378">Hydrolase</keyword>
<dbReference type="InterPro" id="IPR029058">
    <property type="entry name" value="AB_hydrolase_fold"/>
</dbReference>
<feature type="domain" description="Xaa-Pro dipeptidyl-peptidase-like" evidence="4">
    <location>
        <begin position="105"/>
        <end position="238"/>
    </location>
</feature>
<evidence type="ECO:0000256" key="1">
    <source>
        <dbReference type="ARBA" id="ARBA00022801"/>
    </source>
</evidence>
<organism evidence="5 6">
    <name type="scientific">Paraburkholderia eburnea</name>
    <dbReference type="NCBI Taxonomy" id="1189126"/>
    <lineage>
        <taxon>Bacteria</taxon>
        <taxon>Pseudomonadati</taxon>
        <taxon>Pseudomonadota</taxon>
        <taxon>Betaproteobacteria</taxon>
        <taxon>Burkholderiales</taxon>
        <taxon>Burkholderiaceae</taxon>
        <taxon>Paraburkholderia</taxon>
    </lineage>
</organism>
<sequence>MAFRKLLTGWAVAGTACVLSVAHAASLTDPAAVSGAQVSTQVSSAAAAHMSANVGAQSSLASSSSGPLGSAHVPRIALDDAYLPVVHAGMNAQIIHIPVPGESDVTLETTVYRPDGPGPFPMVVFNHGKIPGDPRMQPRSDPMSFAREFVRRGYVVVAPNRRGFAGSGGSYEQDGCDVASNGMGQAADVATTVDYMSKQPYVDVNHIAVAGTSHGGLATMAYGTEAAHGVRALINFSGGLRQDACTGWQDNLTQAFGSYGGRARVASLWLYGDNDSVWTPDLVTKMFTAFRTAQAGDGQPGSNFASGAKLVDFGAYKNDAHRLVGDRDGVQVWWPTVEAFLANQGMPTSVQYRVETPSAPRASGYASIDSVSAVPFLDQAGRDGYRNFLKQYPSRAFAVSDSGAWSWAEGGDNPMDVAVANCQKHSSDPCRLYAVNGSVVWANENVATARNEPADDGHAVADSGNAAPGAADSSHSLASR</sequence>
<keyword evidence="6" id="KW-1185">Reference proteome</keyword>
<dbReference type="Pfam" id="PF02129">
    <property type="entry name" value="Peptidase_S15"/>
    <property type="match status" value="1"/>
</dbReference>
<dbReference type="PANTHER" id="PTHR22946">
    <property type="entry name" value="DIENELACTONE HYDROLASE DOMAIN-CONTAINING PROTEIN-RELATED"/>
    <property type="match status" value="1"/>
</dbReference>
<dbReference type="AlphaFoldDB" id="A0A2S4M0G4"/>
<dbReference type="OrthoDB" id="8564128at2"/>
<gene>
    <name evidence="5" type="ORF">B0G62_11594</name>
</gene>